<dbReference type="RefSeq" id="WP_211321271.1">
    <property type="nucleotide sequence ID" value="NZ_QGGO01000047.1"/>
</dbReference>
<feature type="non-terminal residue" evidence="8">
    <location>
        <position position="379"/>
    </location>
</feature>
<evidence type="ECO:0000256" key="4">
    <source>
        <dbReference type="ARBA" id="ARBA00023004"/>
    </source>
</evidence>
<dbReference type="Gene3D" id="3.30.70.3270">
    <property type="match status" value="1"/>
</dbReference>
<evidence type="ECO:0000259" key="7">
    <source>
        <dbReference type="PROSITE" id="PS51379"/>
    </source>
</evidence>
<feature type="compositionally biased region" description="Basic and acidic residues" evidence="6">
    <location>
        <begin position="361"/>
        <end position="379"/>
    </location>
</feature>
<dbReference type="GO" id="GO:0051539">
    <property type="term" value="F:4 iron, 4 sulfur cluster binding"/>
    <property type="evidence" value="ECO:0007669"/>
    <property type="project" value="UniProtKB-KW"/>
</dbReference>
<dbReference type="GO" id="GO:0016651">
    <property type="term" value="F:oxidoreductase activity, acting on NAD(P)H"/>
    <property type="evidence" value="ECO:0007669"/>
    <property type="project" value="InterPro"/>
</dbReference>
<gene>
    <name evidence="8" type="ORF">LV89_04809</name>
</gene>
<feature type="domain" description="4Fe-4S ferredoxin-type" evidence="7">
    <location>
        <begin position="122"/>
        <end position="151"/>
    </location>
</feature>
<keyword evidence="3" id="KW-0677">Repeat</keyword>
<dbReference type="GO" id="GO:0016020">
    <property type="term" value="C:membrane"/>
    <property type="evidence" value="ECO:0007669"/>
    <property type="project" value="InterPro"/>
</dbReference>
<dbReference type="GO" id="GO:0046872">
    <property type="term" value="F:metal ion binding"/>
    <property type="evidence" value="ECO:0007669"/>
    <property type="project" value="UniProtKB-KW"/>
</dbReference>
<protein>
    <submittedName>
        <fullName evidence="8">NADH-quinone oxidoreductase subunit I</fullName>
    </submittedName>
</protein>
<evidence type="ECO:0000256" key="1">
    <source>
        <dbReference type="ARBA" id="ARBA00022485"/>
    </source>
</evidence>
<dbReference type="InterPro" id="IPR017896">
    <property type="entry name" value="4Fe4S_Fe-S-bd"/>
</dbReference>
<keyword evidence="5" id="KW-0411">Iron-sulfur</keyword>
<proteinExistence type="predicted"/>
<keyword evidence="4" id="KW-0408">Iron</keyword>
<dbReference type="EMBL" id="QGGO01000047">
    <property type="protein sequence ID" value="PWK16694.1"/>
    <property type="molecule type" value="Genomic_DNA"/>
</dbReference>
<dbReference type="PROSITE" id="PS00198">
    <property type="entry name" value="4FE4S_FER_1"/>
    <property type="match status" value="1"/>
</dbReference>
<dbReference type="InterPro" id="IPR010226">
    <property type="entry name" value="NADH_quinone_OxRdtase_chainI"/>
</dbReference>
<dbReference type="Proteomes" id="UP000245489">
    <property type="component" value="Unassembled WGS sequence"/>
</dbReference>
<dbReference type="AlphaFoldDB" id="A0A316DF76"/>
<organism evidence="8 9">
    <name type="scientific">Arcicella aurantiaca</name>
    <dbReference type="NCBI Taxonomy" id="591202"/>
    <lineage>
        <taxon>Bacteria</taxon>
        <taxon>Pseudomonadati</taxon>
        <taxon>Bacteroidota</taxon>
        <taxon>Cytophagia</taxon>
        <taxon>Cytophagales</taxon>
        <taxon>Flectobacillaceae</taxon>
        <taxon>Arcicella</taxon>
    </lineage>
</organism>
<accession>A0A316DF76</accession>
<evidence type="ECO:0000256" key="6">
    <source>
        <dbReference type="SAM" id="MobiDB-lite"/>
    </source>
</evidence>
<feature type="domain" description="4Fe-4S ferredoxin-type" evidence="7">
    <location>
        <begin position="71"/>
        <end position="102"/>
    </location>
</feature>
<keyword evidence="2" id="KW-0479">Metal-binding</keyword>
<dbReference type="PROSITE" id="PS51379">
    <property type="entry name" value="4FE4S_FER_2"/>
    <property type="match status" value="2"/>
</dbReference>
<evidence type="ECO:0000256" key="3">
    <source>
        <dbReference type="ARBA" id="ARBA00022737"/>
    </source>
</evidence>
<name>A0A316DF76_9BACT</name>
<keyword evidence="1" id="KW-0004">4Fe-4S</keyword>
<evidence type="ECO:0000313" key="9">
    <source>
        <dbReference type="Proteomes" id="UP000245489"/>
    </source>
</evidence>
<keyword evidence="9" id="KW-1185">Reference proteome</keyword>
<evidence type="ECO:0000313" key="8">
    <source>
        <dbReference type="EMBL" id="PWK16694.1"/>
    </source>
</evidence>
<dbReference type="Pfam" id="PF12838">
    <property type="entry name" value="Fer4_7"/>
    <property type="match status" value="1"/>
</dbReference>
<sequence length="379" mass="43042">MKKGANNTYFGNIKEGIKSSLKGLSLSWRHLKEARQSRKPIFVDNPDYFKQQTGIVTLQYPHEQLPLPDNGRYQLDNEMDDCIVCDKCAKVCPVDCIEIEPIKATGIAGYASDGSAIRLYAAKFDIDMAKCMFCGLCTTVCPTECLTMTHEYDFSTFDVKNHNFEFGNLTAEQSQEKRDLYEQFMAEKEAMKLASKVKSVENKVQVIDNREQSLENREQVIDNREVKAEETPKPKPAFKPAFKKPVVSEEKTEQVAENKEQVIENREQSLENREVKAEDAPKPKPAFKPAFKKPVVSEDKPEVVENIEAEAEEVPKPKPVFKPKFTKPVVSEEKTEVVENIEAEGEEAPKPKPVFKPKFTKPVDIDNREQSLENSEVKA</sequence>
<comment type="caution">
    <text evidence="8">The sequence shown here is derived from an EMBL/GenBank/DDBJ whole genome shotgun (WGS) entry which is preliminary data.</text>
</comment>
<dbReference type="PANTHER" id="PTHR10849">
    <property type="entry name" value="NADH DEHYDROGENASE UBIQUINONE IRON-SULFUR PROTEIN 8, MITOCHONDRIAL"/>
    <property type="match status" value="1"/>
</dbReference>
<evidence type="ECO:0000256" key="2">
    <source>
        <dbReference type="ARBA" id="ARBA00022723"/>
    </source>
</evidence>
<feature type="region of interest" description="Disordered" evidence="6">
    <location>
        <begin position="340"/>
        <end position="379"/>
    </location>
</feature>
<dbReference type="SUPFAM" id="SSF54862">
    <property type="entry name" value="4Fe-4S ferredoxins"/>
    <property type="match status" value="1"/>
</dbReference>
<feature type="compositionally biased region" description="Basic and acidic residues" evidence="6">
    <location>
        <begin position="221"/>
        <end position="233"/>
    </location>
</feature>
<reference evidence="8 9" key="1">
    <citation type="submission" date="2018-05" db="EMBL/GenBank/DDBJ databases">
        <title>Genomic Encyclopedia of Archaeal and Bacterial Type Strains, Phase II (KMG-II): from individual species to whole genera.</title>
        <authorList>
            <person name="Goeker M."/>
        </authorList>
    </citation>
    <scope>NUCLEOTIDE SEQUENCE [LARGE SCALE GENOMIC DNA]</scope>
    <source>
        <strain evidence="8 9">DSM 22214</strain>
    </source>
</reference>
<evidence type="ECO:0000256" key="5">
    <source>
        <dbReference type="ARBA" id="ARBA00023014"/>
    </source>
</evidence>
<dbReference type="InterPro" id="IPR017900">
    <property type="entry name" value="4Fe4S_Fe_S_CS"/>
</dbReference>
<feature type="compositionally biased region" description="Basic and acidic residues" evidence="6">
    <location>
        <begin position="246"/>
        <end position="282"/>
    </location>
</feature>
<feature type="region of interest" description="Disordered" evidence="6">
    <location>
        <begin position="221"/>
        <end position="300"/>
    </location>
</feature>